<dbReference type="OrthoDB" id="878730at2"/>
<protein>
    <submittedName>
        <fullName evidence="1">Uncharacterized protein</fullName>
    </submittedName>
</protein>
<accession>A0A3E1YBW3</accession>
<proteinExistence type="predicted"/>
<name>A0A3E1YBW3_9BACT</name>
<evidence type="ECO:0000313" key="2">
    <source>
        <dbReference type="Proteomes" id="UP000260644"/>
    </source>
</evidence>
<gene>
    <name evidence="1" type="ORF">DVR12_10785</name>
</gene>
<dbReference type="RefSeq" id="WP_116975681.1">
    <property type="nucleotide sequence ID" value="NZ_QPMM01000004.1"/>
</dbReference>
<sequence length="119" mass="11847">MFIGASILPIITTTQTVAGGFSVDATLNMGGANYLGPVSDINRGMLQTNIGQGDVTYTGGFGISALAKLGATGGYTSTPTGSGIVSFSINAGLGLPAGDAPVNASLGVSNTFILKDFRK</sequence>
<dbReference type="AlphaFoldDB" id="A0A3E1YBW3"/>
<reference evidence="1 2" key="1">
    <citation type="submission" date="2018-07" db="EMBL/GenBank/DDBJ databases">
        <title>Chitinophaga K2CV101002-2 sp. nov., isolated from a monsoon evergreen broad-leaved forest soil.</title>
        <authorList>
            <person name="Lv Y."/>
        </authorList>
    </citation>
    <scope>NUCLEOTIDE SEQUENCE [LARGE SCALE GENOMIC DNA]</scope>
    <source>
        <strain evidence="1 2">GDMCC 1.1288</strain>
    </source>
</reference>
<dbReference type="EMBL" id="QPMM01000004">
    <property type="protein sequence ID" value="RFS23490.1"/>
    <property type="molecule type" value="Genomic_DNA"/>
</dbReference>
<evidence type="ECO:0000313" key="1">
    <source>
        <dbReference type="EMBL" id="RFS23490.1"/>
    </source>
</evidence>
<organism evidence="1 2">
    <name type="scientific">Chitinophaga silvatica</name>
    <dbReference type="NCBI Taxonomy" id="2282649"/>
    <lineage>
        <taxon>Bacteria</taxon>
        <taxon>Pseudomonadati</taxon>
        <taxon>Bacteroidota</taxon>
        <taxon>Chitinophagia</taxon>
        <taxon>Chitinophagales</taxon>
        <taxon>Chitinophagaceae</taxon>
        <taxon>Chitinophaga</taxon>
    </lineage>
</organism>
<dbReference type="Proteomes" id="UP000260644">
    <property type="component" value="Unassembled WGS sequence"/>
</dbReference>
<comment type="caution">
    <text evidence="1">The sequence shown here is derived from an EMBL/GenBank/DDBJ whole genome shotgun (WGS) entry which is preliminary data.</text>
</comment>
<keyword evidence="2" id="KW-1185">Reference proteome</keyword>